<organism evidence="15 16">
    <name type="scientific">Thlaspi arvense</name>
    <name type="common">Field penny-cress</name>
    <dbReference type="NCBI Taxonomy" id="13288"/>
    <lineage>
        <taxon>Eukaryota</taxon>
        <taxon>Viridiplantae</taxon>
        <taxon>Streptophyta</taxon>
        <taxon>Embryophyta</taxon>
        <taxon>Tracheophyta</taxon>
        <taxon>Spermatophyta</taxon>
        <taxon>Magnoliopsida</taxon>
        <taxon>eudicotyledons</taxon>
        <taxon>Gunneridae</taxon>
        <taxon>Pentapetalae</taxon>
        <taxon>rosids</taxon>
        <taxon>malvids</taxon>
        <taxon>Brassicales</taxon>
        <taxon>Brassicaceae</taxon>
        <taxon>Thlaspideae</taxon>
        <taxon>Thlaspi</taxon>
    </lineage>
</organism>
<dbReference type="FunFam" id="3.30.40.10:FF:000229">
    <property type="entry name" value="Cellulose synthase-like protein D3"/>
    <property type="match status" value="1"/>
</dbReference>
<feature type="transmembrane region" description="Helical" evidence="14">
    <location>
        <begin position="1039"/>
        <end position="1061"/>
    </location>
</feature>
<evidence type="ECO:0000256" key="9">
    <source>
        <dbReference type="ARBA" id="ARBA00061286"/>
    </source>
</evidence>
<comment type="subcellular location">
    <subcellularLocation>
        <location evidence="1">Golgi apparatus membrane</location>
        <topology evidence="1">Multi-pass membrane protein</topology>
    </subcellularLocation>
</comment>
<evidence type="ECO:0000313" key="15">
    <source>
        <dbReference type="EMBL" id="CAH2072563.1"/>
    </source>
</evidence>
<accession>A0AAU9STF7</accession>
<feature type="binding site" evidence="12">
    <location>
        <position position="600"/>
    </location>
    <ligand>
        <name>Mn(2+)</name>
        <dbReference type="ChEBI" id="CHEBI:29035"/>
    </ligand>
</feature>
<evidence type="ECO:0000256" key="11">
    <source>
        <dbReference type="PIRSR" id="PIRSR605150-2"/>
    </source>
</evidence>
<evidence type="ECO:0000256" key="14">
    <source>
        <dbReference type="SAM" id="Phobius"/>
    </source>
</evidence>
<comment type="similarity">
    <text evidence="9">Belongs to the glycosyltransferase 2 family. Plant cellulose synthase-like D subfamily.</text>
</comment>
<dbReference type="GO" id="GO:0030244">
    <property type="term" value="P:cellulose biosynthetic process"/>
    <property type="evidence" value="ECO:0007669"/>
    <property type="project" value="InterPro"/>
</dbReference>
<evidence type="ECO:0000256" key="3">
    <source>
        <dbReference type="ARBA" id="ARBA00022679"/>
    </source>
</evidence>
<feature type="active site" evidence="10">
    <location>
        <position position="409"/>
    </location>
</feature>
<dbReference type="PANTHER" id="PTHR13301">
    <property type="entry name" value="X-BOX TRANSCRIPTION FACTOR-RELATED"/>
    <property type="match status" value="1"/>
</dbReference>
<dbReference type="Pfam" id="PF14570">
    <property type="entry name" value="zf-RING_4"/>
    <property type="match status" value="1"/>
</dbReference>
<keyword evidence="2" id="KW-0328">Glycosyltransferase</keyword>
<evidence type="ECO:0000256" key="1">
    <source>
        <dbReference type="ARBA" id="ARBA00004653"/>
    </source>
</evidence>
<evidence type="ECO:0000256" key="10">
    <source>
        <dbReference type="PIRSR" id="PIRSR605150-1"/>
    </source>
</evidence>
<evidence type="ECO:0000256" key="4">
    <source>
        <dbReference type="ARBA" id="ARBA00022692"/>
    </source>
</evidence>
<protein>
    <recommendedName>
        <fullName evidence="17">Cellulose synthase-like protein D3</fullName>
    </recommendedName>
</protein>
<feature type="binding site" evidence="11">
    <location>
        <position position="379"/>
    </location>
    <ligand>
        <name>UDP-alpha-D-glucose</name>
        <dbReference type="ChEBI" id="CHEBI:58885"/>
    </ligand>
</feature>
<feature type="region of interest" description="Disordered" evidence="13">
    <location>
        <begin position="182"/>
        <end position="201"/>
    </location>
</feature>
<keyword evidence="5 14" id="KW-1133">Transmembrane helix</keyword>
<dbReference type="GO" id="GO:0016760">
    <property type="term" value="F:cellulose synthase (UDP-forming) activity"/>
    <property type="evidence" value="ECO:0007669"/>
    <property type="project" value="InterPro"/>
</dbReference>
<keyword evidence="4 14" id="KW-0812">Transmembrane</keyword>
<dbReference type="InterPro" id="IPR013083">
    <property type="entry name" value="Znf_RING/FYVE/PHD"/>
</dbReference>
<gene>
    <name evidence="15" type="ORF">TAV2_LOCUS20141</name>
</gene>
<dbReference type="GO" id="GO:0000139">
    <property type="term" value="C:Golgi membrane"/>
    <property type="evidence" value="ECO:0007669"/>
    <property type="project" value="UniProtKB-SubCell"/>
</dbReference>
<dbReference type="GO" id="GO:0009409">
    <property type="term" value="P:response to cold"/>
    <property type="evidence" value="ECO:0007669"/>
    <property type="project" value="UniProtKB-ARBA"/>
</dbReference>
<dbReference type="InterPro" id="IPR005150">
    <property type="entry name" value="Cellulose_synth"/>
</dbReference>
<dbReference type="Gene3D" id="3.30.40.10">
    <property type="entry name" value="Zinc/RING finger domain, C3HC4 (zinc finger)"/>
    <property type="match status" value="1"/>
</dbReference>
<keyword evidence="3" id="KW-0808">Transferase</keyword>
<evidence type="ECO:0000256" key="8">
    <source>
        <dbReference type="ARBA" id="ARBA00023316"/>
    </source>
</evidence>
<keyword evidence="16" id="KW-1185">Reference proteome</keyword>
<dbReference type="Proteomes" id="UP000836841">
    <property type="component" value="Chromosome 6"/>
</dbReference>
<feature type="transmembrane region" description="Helical" evidence="14">
    <location>
        <begin position="310"/>
        <end position="329"/>
    </location>
</feature>
<dbReference type="FunFam" id="3.90.550.10:FF:000040">
    <property type="entry name" value="cellulose synthase-like protein D3"/>
    <property type="match status" value="1"/>
</dbReference>
<evidence type="ECO:0000256" key="7">
    <source>
        <dbReference type="ARBA" id="ARBA00023136"/>
    </source>
</evidence>
<feature type="active site" evidence="10">
    <location>
        <position position="836"/>
    </location>
</feature>
<reference evidence="15 16" key="1">
    <citation type="submission" date="2022-03" db="EMBL/GenBank/DDBJ databases">
        <authorList>
            <person name="Nunn A."/>
            <person name="Chopra R."/>
            <person name="Nunn A."/>
            <person name="Contreras Garrido A."/>
        </authorList>
    </citation>
    <scope>NUCLEOTIDE SEQUENCE [LARGE SCALE GENOMIC DNA]</scope>
</reference>
<dbReference type="EMBL" id="OU466862">
    <property type="protein sequence ID" value="CAH2072563.1"/>
    <property type="molecule type" value="Genomic_DNA"/>
</dbReference>
<evidence type="ECO:0000256" key="6">
    <source>
        <dbReference type="ARBA" id="ARBA00023034"/>
    </source>
</evidence>
<keyword evidence="6" id="KW-0333">Golgi apparatus</keyword>
<evidence type="ECO:0000256" key="13">
    <source>
        <dbReference type="SAM" id="MobiDB-lite"/>
    </source>
</evidence>
<dbReference type="InterPro" id="IPR029044">
    <property type="entry name" value="Nucleotide-diphossugar_trans"/>
</dbReference>
<feature type="binding site" evidence="11">
    <location>
        <position position="380"/>
    </location>
    <ligand>
        <name>UDP-alpha-D-glucose</name>
        <dbReference type="ChEBI" id="CHEBI:58885"/>
    </ligand>
</feature>
<feature type="binding site" evidence="11">
    <location>
        <position position="599"/>
    </location>
    <ligand>
        <name>UDP-alpha-D-glucose</name>
        <dbReference type="ChEBI" id="CHEBI:58885"/>
    </ligand>
</feature>
<keyword evidence="7 14" id="KW-0472">Membrane</keyword>
<feature type="transmembrane region" description="Helical" evidence="14">
    <location>
        <begin position="941"/>
        <end position="962"/>
    </location>
</feature>
<name>A0AAU9STF7_THLAR</name>
<proteinExistence type="inferred from homology"/>
<dbReference type="Pfam" id="PF03552">
    <property type="entry name" value="Cellulose_synt"/>
    <property type="match status" value="1"/>
</dbReference>
<feature type="compositionally biased region" description="Polar residues" evidence="13">
    <location>
        <begin position="7"/>
        <end position="20"/>
    </location>
</feature>
<feature type="binding site" evidence="12">
    <location>
        <position position="624"/>
    </location>
    <ligand>
        <name>Mn(2+)</name>
        <dbReference type="ChEBI" id="CHEBI:29035"/>
    </ligand>
</feature>
<feature type="binding site" evidence="11">
    <location>
        <position position="409"/>
    </location>
    <ligand>
        <name>UDP-alpha-D-glucose</name>
        <dbReference type="ChEBI" id="CHEBI:58885"/>
    </ligand>
</feature>
<feature type="binding site" evidence="11">
    <location>
        <position position="373"/>
    </location>
    <ligand>
        <name>UDP-alpha-D-glucose</name>
        <dbReference type="ChEBI" id="CHEBI:58885"/>
    </ligand>
</feature>
<dbReference type="Gene3D" id="3.90.550.10">
    <property type="entry name" value="Spore Coat Polysaccharide Biosynthesis Protein SpsA, Chain A"/>
    <property type="match status" value="1"/>
</dbReference>
<keyword evidence="8" id="KW-0961">Cell wall biogenesis/degradation</keyword>
<evidence type="ECO:0000313" key="16">
    <source>
        <dbReference type="Proteomes" id="UP000836841"/>
    </source>
</evidence>
<dbReference type="AlphaFoldDB" id="A0AAU9STF7"/>
<feature type="transmembrane region" description="Helical" evidence="14">
    <location>
        <begin position="1097"/>
        <end position="1117"/>
    </location>
</feature>
<dbReference type="GO" id="GO:0051753">
    <property type="term" value="F:mannan synthase activity"/>
    <property type="evidence" value="ECO:0007669"/>
    <property type="project" value="UniProtKB-ARBA"/>
</dbReference>
<sequence length="1133" mass="127042">MAYNKQFGESRSNLSVNSDAAETGRAVVGPSVRFARSRSGHYVSSSRDDLDSELGNAHMYTVHIPPTPDNQTMDPSISQRVEEQYVSNSMFTGGFNSNTRSHLMDKVIDTETNHPQMAGTKGSSCAIPGCDAKVMSDERGQDLLPCECDFKICRDCFVDAVKISGGICPGCKEPYKNTDLSDLSVSNGQQRLPGPADGGSKMERRLSLMKSTNHSALMRSQTNDFENNGTFQTHGTYGYGNAFWTKDGEDGDGDGMEPRDLMSKPWRPLTRKLKIPAAILSPYRLLILIRVVVLALFLAWRIKHQNQDAIWLWGMSVVCELWFAFSWLLDQLPKLCPINRATDLQVLKEKFETPTPNNPTGKSDLPGLDVFVSTADPEKEPPLVTANTILSILAAEYPVEKLSCYVSDDGGALLTFEAMAEAASFANIWVPFCRKHAIEPRNPESYFSLKRDPYKNKVKSDFVKDRRRVKREYDEFKVRTNSLPDSIRRRSDAYHAREEIKAMKMQRQNRDDELLEPVKIPKATWMADGTHWPGTWLTPASDHSKGDHAGIIQVMLKPPSDEPLHGVSEGFLDLTDVDIRLPLLVYVSREKRPGYDHNKKAGAMNALVRASAIMSNGAFILNLDCDHYIYNSEAMREGMCFMMDRGGDRLCYVQFPQRFEGIDPSDRYANHNTVFFDVNMRALDGLMGPVYVGTGCLFRRIALYGLDPPRSKDHTPGCCSCCFPRRHKKTHIPEENRALRMGDYDDEEMKLYLVPKKFGNSSFLIESIPIAEFQGRPLADHPSVKNGRPPGALTIPRELLDASTVAEAIAVISCWYEDKTEWGSRIGWIYGSVTEDVVTGYRMHNRGWKSVYCVTKRDAFRGSAPINLTDRLHQVLRWATGSVEIFFSRNNALLASPRMKILQRIAYLNVGIYPFTSIFLIVYCFLPALSLFSGQFIVQTLNVTFLVYLLIISITLCLLALLEIKWSGISLEEWWRNEQFWLIGGTSAHLAAVLQGLLKVVAGVEISFTLTTKSGGDDVDDEFADLYMVKWTSLMIPPITIMMVNLIAIAVGFSRTIYSVIPQWSKLIGGVFFSFWVLAHLYPFAKGLMGRRGRTPTIVYVWSGLVAITISLLWVAINPPAGTTDIGGSFSFP</sequence>
<evidence type="ECO:0000256" key="5">
    <source>
        <dbReference type="ARBA" id="ARBA00022989"/>
    </source>
</evidence>
<feature type="region of interest" description="Disordered" evidence="13">
    <location>
        <begin position="1"/>
        <end position="24"/>
    </location>
</feature>
<dbReference type="GO" id="GO:0071555">
    <property type="term" value="P:cell wall organization"/>
    <property type="evidence" value="ECO:0007669"/>
    <property type="project" value="UniProtKB-KW"/>
</dbReference>
<evidence type="ECO:0000256" key="2">
    <source>
        <dbReference type="ARBA" id="ARBA00022676"/>
    </source>
</evidence>
<feature type="transmembrane region" description="Helical" evidence="14">
    <location>
        <begin position="277"/>
        <end position="298"/>
    </location>
</feature>
<dbReference type="SUPFAM" id="SSF57850">
    <property type="entry name" value="RING/U-box"/>
    <property type="match status" value="1"/>
</dbReference>
<evidence type="ECO:0008006" key="17">
    <source>
        <dbReference type="Google" id="ProtNLM"/>
    </source>
</evidence>
<dbReference type="SUPFAM" id="SSF53448">
    <property type="entry name" value="Nucleotide-diphospho-sugar transferases"/>
    <property type="match status" value="1"/>
</dbReference>
<feature type="transmembrane region" description="Helical" evidence="14">
    <location>
        <begin position="1067"/>
        <end position="1085"/>
    </location>
</feature>
<evidence type="ECO:0000256" key="12">
    <source>
        <dbReference type="PIRSR" id="PIRSR605150-3"/>
    </source>
</evidence>
<feature type="transmembrane region" description="Helical" evidence="14">
    <location>
        <begin position="906"/>
        <end position="929"/>
    </location>
</feature>